<dbReference type="InterPro" id="IPR050493">
    <property type="entry name" value="FAD-dep_Monooxygenase_BioMet"/>
</dbReference>
<comment type="caution">
    <text evidence="4">The sequence shown here is derived from an EMBL/GenBank/DDBJ whole genome shotgun (WGS) entry which is preliminary data.</text>
</comment>
<keyword evidence="2 4" id="KW-0503">Monooxygenase</keyword>
<dbReference type="Proteomes" id="UP001596972">
    <property type="component" value="Unassembled WGS sequence"/>
</dbReference>
<dbReference type="Gene3D" id="3.50.50.60">
    <property type="entry name" value="FAD/NAD(P)-binding domain"/>
    <property type="match status" value="1"/>
</dbReference>
<feature type="domain" description="FAD-binding" evidence="3">
    <location>
        <begin position="5"/>
        <end position="338"/>
    </location>
</feature>
<dbReference type="GO" id="GO:0004497">
    <property type="term" value="F:monooxygenase activity"/>
    <property type="evidence" value="ECO:0007669"/>
    <property type="project" value="UniProtKB-KW"/>
</dbReference>
<evidence type="ECO:0000259" key="3">
    <source>
        <dbReference type="Pfam" id="PF01494"/>
    </source>
</evidence>
<sequence length="395" mass="42514">MSRHAVIAGGGIGGLAAAVALSRTGWSVQVLEQASELREVGAGISLWPNAVRALEAIGLGRAVRDLATLQGHFGVRDPRGRWLMRAHSATFAERHDMSAIMLHRAQLQAMLARALPAGMVLTGARVRAVEQSHAGVTAVLENGAGVRGDLLIGADGVRSRVRSAAFGTATRPRYAGYTSWRGLANYDLDAAAAASETWGAGDRFAAMRMADGRTYWYATAPEPEGGRAVDQNAERDLLRRRFGHWHRPIPGILEATTQLIRTDTYELHPPLSGYVQGRVALLGDAAHAMEPALGQGACQALEDAVALGAALATAPTLDQGLSAYNDVRLPRTQHITRMSRRFGRPGRLRRQPAVGLRNALMRLLPPAVTVRALDPIARWEPPSLPYRDSPPERNT</sequence>
<gene>
    <name evidence="4" type="ORF">ACFQ11_08385</name>
</gene>
<name>A0ABW3EN30_9ACTN</name>
<proteinExistence type="predicted"/>
<dbReference type="PANTHER" id="PTHR13789:SF309">
    <property type="entry name" value="PUTATIVE (AFU_ORTHOLOGUE AFUA_6G14510)-RELATED"/>
    <property type="match status" value="1"/>
</dbReference>
<reference evidence="5" key="1">
    <citation type="journal article" date="2019" name="Int. J. Syst. Evol. Microbiol.">
        <title>The Global Catalogue of Microorganisms (GCM) 10K type strain sequencing project: providing services to taxonomists for standard genome sequencing and annotation.</title>
        <authorList>
            <consortium name="The Broad Institute Genomics Platform"/>
            <consortium name="The Broad Institute Genome Sequencing Center for Infectious Disease"/>
            <person name="Wu L."/>
            <person name="Ma J."/>
        </authorList>
    </citation>
    <scope>NUCLEOTIDE SEQUENCE [LARGE SCALE GENOMIC DNA]</scope>
    <source>
        <strain evidence="5">JCM 31202</strain>
    </source>
</reference>
<dbReference type="EMBL" id="JBHTJA010000010">
    <property type="protein sequence ID" value="MFD0900406.1"/>
    <property type="molecule type" value="Genomic_DNA"/>
</dbReference>
<accession>A0ABW3EN30</accession>
<evidence type="ECO:0000256" key="2">
    <source>
        <dbReference type="ARBA" id="ARBA00023033"/>
    </source>
</evidence>
<dbReference type="SUPFAM" id="SSF51905">
    <property type="entry name" value="FAD/NAD(P)-binding domain"/>
    <property type="match status" value="1"/>
</dbReference>
<evidence type="ECO:0000313" key="4">
    <source>
        <dbReference type="EMBL" id="MFD0900406.1"/>
    </source>
</evidence>
<dbReference type="Pfam" id="PF01494">
    <property type="entry name" value="FAD_binding_3"/>
    <property type="match status" value="1"/>
</dbReference>
<protein>
    <submittedName>
        <fullName evidence="4">FAD-dependent monooxygenase</fullName>
    </submittedName>
</protein>
<dbReference type="InterPro" id="IPR036188">
    <property type="entry name" value="FAD/NAD-bd_sf"/>
</dbReference>
<dbReference type="PRINTS" id="PR00420">
    <property type="entry name" value="RNGMNOXGNASE"/>
</dbReference>
<dbReference type="RefSeq" id="WP_378297407.1">
    <property type="nucleotide sequence ID" value="NZ_JBHTJA010000010.1"/>
</dbReference>
<organism evidence="4 5">
    <name type="scientific">Actinomadura sediminis</name>
    <dbReference type="NCBI Taxonomy" id="1038904"/>
    <lineage>
        <taxon>Bacteria</taxon>
        <taxon>Bacillati</taxon>
        <taxon>Actinomycetota</taxon>
        <taxon>Actinomycetes</taxon>
        <taxon>Streptosporangiales</taxon>
        <taxon>Thermomonosporaceae</taxon>
        <taxon>Actinomadura</taxon>
    </lineage>
</organism>
<dbReference type="InterPro" id="IPR002938">
    <property type="entry name" value="FAD-bd"/>
</dbReference>
<dbReference type="PANTHER" id="PTHR13789">
    <property type="entry name" value="MONOOXYGENASE"/>
    <property type="match status" value="1"/>
</dbReference>
<keyword evidence="5" id="KW-1185">Reference proteome</keyword>
<evidence type="ECO:0000313" key="5">
    <source>
        <dbReference type="Proteomes" id="UP001596972"/>
    </source>
</evidence>
<evidence type="ECO:0000256" key="1">
    <source>
        <dbReference type="ARBA" id="ARBA00023002"/>
    </source>
</evidence>
<keyword evidence="1" id="KW-0560">Oxidoreductase</keyword>